<dbReference type="Pfam" id="PF20090">
    <property type="entry name" value="DUF6482"/>
    <property type="match status" value="1"/>
</dbReference>
<accession>A0ABP9ZY84</accession>
<name>A0ABP9ZY84_9GAMM</name>
<evidence type="ECO:0000313" key="2">
    <source>
        <dbReference type="Proteomes" id="UP001481413"/>
    </source>
</evidence>
<organism evidence="1 2">
    <name type="scientific">Thalassolituus maritimus</name>
    <dbReference type="NCBI Taxonomy" id="484498"/>
    <lineage>
        <taxon>Bacteria</taxon>
        <taxon>Pseudomonadati</taxon>
        <taxon>Pseudomonadota</taxon>
        <taxon>Gammaproteobacteria</taxon>
        <taxon>Oceanospirillales</taxon>
        <taxon>Oceanospirillaceae</taxon>
        <taxon>Thalassolituus</taxon>
    </lineage>
</organism>
<gene>
    <name evidence="1" type="ORF">NBRC116585_12340</name>
</gene>
<dbReference type="RefSeq" id="WP_353294059.1">
    <property type="nucleotide sequence ID" value="NZ_BAABWH010000003.1"/>
</dbReference>
<dbReference type="Proteomes" id="UP001481413">
    <property type="component" value="Unassembled WGS sequence"/>
</dbReference>
<dbReference type="InterPro" id="IPR045508">
    <property type="entry name" value="DUF6482"/>
</dbReference>
<protein>
    <submittedName>
        <fullName evidence="1">Uncharacterized protein</fullName>
    </submittedName>
</protein>
<dbReference type="EMBL" id="BAABWH010000003">
    <property type="protein sequence ID" value="GAA6145116.1"/>
    <property type="molecule type" value="Genomic_DNA"/>
</dbReference>
<keyword evidence="2" id="KW-1185">Reference proteome</keyword>
<comment type="caution">
    <text evidence="1">The sequence shown here is derived from an EMBL/GenBank/DDBJ whole genome shotgun (WGS) entry which is preliminary data.</text>
</comment>
<sequence length="106" mass="12035">MIKFRDLSKRQPIEKVIVHSIDLALYQVSILKDGEEVLLADKKNRPLKAHSTLAIEALFEGYQVDEMVLRHESAYDEMVNQPVKMASNRMEVPLGRNKLGQSANDA</sequence>
<proteinExistence type="predicted"/>
<reference evidence="1 2" key="1">
    <citation type="submission" date="2024-04" db="EMBL/GenBank/DDBJ databases">
        <title>Draft genome sequence of Thalassolituus maritimus NBRC 116585.</title>
        <authorList>
            <person name="Miyakawa T."/>
            <person name="Kusuya Y."/>
            <person name="Miura T."/>
        </authorList>
    </citation>
    <scope>NUCLEOTIDE SEQUENCE [LARGE SCALE GENOMIC DNA]</scope>
    <source>
        <strain evidence="1 2">5NW40-0001</strain>
    </source>
</reference>
<evidence type="ECO:0000313" key="1">
    <source>
        <dbReference type="EMBL" id="GAA6145116.1"/>
    </source>
</evidence>